<keyword evidence="3" id="KW-0067">ATP-binding</keyword>
<dbReference type="Proteomes" id="UP000198873">
    <property type="component" value="Unassembled WGS sequence"/>
</dbReference>
<evidence type="ECO:0000313" key="6">
    <source>
        <dbReference type="EMBL" id="SFT18771.1"/>
    </source>
</evidence>
<dbReference type="Gene3D" id="1.10.730.10">
    <property type="entry name" value="Isoleucyl-tRNA Synthetase, Domain 1"/>
    <property type="match status" value="1"/>
</dbReference>
<evidence type="ECO:0000259" key="5">
    <source>
        <dbReference type="SMART" id="SM01016"/>
    </source>
</evidence>
<dbReference type="SMART" id="SM00836">
    <property type="entry name" value="DALR_1"/>
    <property type="match status" value="1"/>
</dbReference>
<proteinExistence type="predicted"/>
<accession>A0A1I6VZ03</accession>
<keyword evidence="7" id="KW-1185">Reference proteome</keyword>
<evidence type="ECO:0000256" key="2">
    <source>
        <dbReference type="ARBA" id="ARBA00022741"/>
    </source>
</evidence>
<dbReference type="InterPro" id="IPR005148">
    <property type="entry name" value="Arg-tRNA-synth_N"/>
</dbReference>
<dbReference type="InterPro" id="IPR036695">
    <property type="entry name" value="Arg-tRNA-synth_N_sf"/>
</dbReference>
<evidence type="ECO:0000313" key="7">
    <source>
        <dbReference type="Proteomes" id="UP000198873"/>
    </source>
</evidence>
<protein>
    <submittedName>
        <fullName evidence="6">Arginyl-tRNA synthetase</fullName>
    </submittedName>
</protein>
<dbReference type="AlphaFoldDB" id="A0A1I6VZ03"/>
<dbReference type="RefSeq" id="WP_019435865.1">
    <property type="nucleotide sequence ID" value="NZ_FPAB01000011.1"/>
</dbReference>
<dbReference type="InterPro" id="IPR008909">
    <property type="entry name" value="DALR_anticod-bd"/>
</dbReference>
<evidence type="ECO:0000256" key="1">
    <source>
        <dbReference type="ARBA" id="ARBA00022598"/>
    </source>
</evidence>
<feature type="domain" description="DALR anticodon binding" evidence="4">
    <location>
        <begin position="146"/>
        <end position="254"/>
    </location>
</feature>
<dbReference type="SMART" id="SM01016">
    <property type="entry name" value="Arg_tRNA_synt_N"/>
    <property type="match status" value="1"/>
</dbReference>
<evidence type="ECO:0000259" key="4">
    <source>
        <dbReference type="SMART" id="SM00836"/>
    </source>
</evidence>
<gene>
    <name evidence="6" type="ORF">SAMN05444716_11116</name>
</gene>
<keyword evidence="2" id="KW-0547">Nucleotide-binding</keyword>
<sequence length="254" mass="26834">MTPDQLSQALLHCVRRAAGSGRLPGTAVPGRIVLRRAPHGAPGWSTAVAHQLAGPAGRTPDAIARLLRDTLREETGITAAEVRDGYLTVRLDGDADTALLTELIARPAARVLPADTRRDIARWSEATGGDPARLLPQRAANPLFRVRYAHARTRHALRWAGHFGLTPRPAPAAHPAERPLLDALGQWSVAGNSPQRLVEVAGAWLTAEAARSTLPVGDEKPGTAHRARLALAQATATVLAGGLTQLGVSAPQHL</sequence>
<dbReference type="EMBL" id="FPAB01000011">
    <property type="protein sequence ID" value="SFT18771.1"/>
    <property type="molecule type" value="Genomic_DNA"/>
</dbReference>
<dbReference type="InterPro" id="IPR009080">
    <property type="entry name" value="tRNAsynth_Ia_anticodon-bd"/>
</dbReference>
<dbReference type="GO" id="GO:0005524">
    <property type="term" value="F:ATP binding"/>
    <property type="evidence" value="ECO:0007669"/>
    <property type="project" value="UniProtKB-KW"/>
</dbReference>
<reference evidence="7" key="1">
    <citation type="submission" date="2016-10" db="EMBL/GenBank/DDBJ databases">
        <authorList>
            <person name="Varghese N."/>
            <person name="Submissions S."/>
        </authorList>
    </citation>
    <scope>NUCLEOTIDE SEQUENCE [LARGE SCALE GENOMIC DNA]</scope>
    <source>
        <strain evidence="7">CGMCC 4.7047</strain>
    </source>
</reference>
<dbReference type="GO" id="GO:0006420">
    <property type="term" value="P:arginyl-tRNA aminoacylation"/>
    <property type="evidence" value="ECO:0007669"/>
    <property type="project" value="InterPro"/>
</dbReference>
<keyword evidence="6" id="KW-0030">Aminoacyl-tRNA synthetase</keyword>
<keyword evidence="1" id="KW-0436">Ligase</keyword>
<dbReference type="GO" id="GO:0005737">
    <property type="term" value="C:cytoplasm"/>
    <property type="evidence" value="ECO:0007669"/>
    <property type="project" value="InterPro"/>
</dbReference>
<dbReference type="SUPFAM" id="SSF55190">
    <property type="entry name" value="Arginyl-tRNA synthetase (ArgRS), N-terminal 'additional' domain"/>
    <property type="match status" value="1"/>
</dbReference>
<organism evidence="6 7">
    <name type="scientific">Streptomyces harbinensis</name>
    <dbReference type="NCBI Taxonomy" id="1176198"/>
    <lineage>
        <taxon>Bacteria</taxon>
        <taxon>Bacillati</taxon>
        <taxon>Actinomycetota</taxon>
        <taxon>Actinomycetes</taxon>
        <taxon>Kitasatosporales</taxon>
        <taxon>Streptomycetaceae</taxon>
        <taxon>Streptomyces</taxon>
    </lineage>
</organism>
<dbReference type="GO" id="GO:0004814">
    <property type="term" value="F:arginine-tRNA ligase activity"/>
    <property type="evidence" value="ECO:0007669"/>
    <property type="project" value="InterPro"/>
</dbReference>
<name>A0A1I6VZ03_9ACTN</name>
<feature type="domain" description="Arginyl tRNA synthetase N-terminal" evidence="5">
    <location>
        <begin position="4"/>
        <end position="91"/>
    </location>
</feature>
<dbReference type="Pfam" id="PF05746">
    <property type="entry name" value="DALR_1"/>
    <property type="match status" value="1"/>
</dbReference>
<evidence type="ECO:0000256" key="3">
    <source>
        <dbReference type="ARBA" id="ARBA00022840"/>
    </source>
</evidence>
<dbReference type="STRING" id="1176198.SAMN05444716_11116"/>
<dbReference type="SUPFAM" id="SSF47323">
    <property type="entry name" value="Anticodon-binding domain of a subclass of class I aminoacyl-tRNA synthetases"/>
    <property type="match status" value="1"/>
</dbReference>